<sequence>MYTKQDILDYVEEQNVTFIRLAYFDIFGKQKNISILPRELKRAFEEGISFDASAIDGFCQDVHSDLFLVPNPNTMAILPWRSLDGAVLRMYCDIQYPDGSPFELDTRYLLKKAMEKAVQKGYQIEIGSEFEFYLFLADEAGNNTYIPLDNAGYMDISPEDGGEDVRKNISLTLEEMGLYPEASHHEEGPGQNEIDFLHSNPLRSADDAATFKWVVKTTAKANGLVADFSPKPLKEESGNGMHINISISDKNGTNNLTKSFMAGILRRLAEISLFLNPSPKSYERLGSFKAPGYVSWSIQNRSQAIRIPATRNQTKRIELRSPDCLANPYLAYLLLIEAGLEGVQDNLEPQPSVDVNLFEAGEEILSQLQPLPRNLQEASKLARSSDFVKRTLPEAIWQAYLSFQE</sequence>
<dbReference type="Proteomes" id="UP000521313">
    <property type="component" value="Unassembled WGS sequence"/>
</dbReference>
<dbReference type="GO" id="GO:0006542">
    <property type="term" value="P:glutamine biosynthetic process"/>
    <property type="evidence" value="ECO:0007669"/>
    <property type="project" value="InterPro"/>
</dbReference>
<accession>A0A7W8FX54</accession>
<dbReference type="PROSITE" id="PS51987">
    <property type="entry name" value="GS_CATALYTIC"/>
    <property type="match status" value="1"/>
</dbReference>
<evidence type="ECO:0000256" key="2">
    <source>
        <dbReference type="ARBA" id="ARBA00022598"/>
    </source>
</evidence>
<reference evidence="9 10" key="1">
    <citation type="submission" date="2020-08" db="EMBL/GenBank/DDBJ databases">
        <title>Genomic Encyclopedia of Type Strains, Phase IV (KMG-IV): sequencing the most valuable type-strain genomes for metagenomic binning, comparative biology and taxonomic classification.</title>
        <authorList>
            <person name="Goeker M."/>
        </authorList>
    </citation>
    <scope>NUCLEOTIDE SEQUENCE [LARGE SCALE GENOMIC DNA]</scope>
    <source>
        <strain evidence="9 10">DSM 26963</strain>
    </source>
</reference>
<dbReference type="GO" id="GO:0005524">
    <property type="term" value="F:ATP binding"/>
    <property type="evidence" value="ECO:0007669"/>
    <property type="project" value="UniProtKB-KW"/>
</dbReference>
<protein>
    <submittedName>
        <fullName evidence="9">Glutamine synthetase</fullName>
        <ecNumber evidence="9">6.3.1.2</ecNumber>
    </submittedName>
</protein>
<dbReference type="EMBL" id="JACHHD010000008">
    <property type="protein sequence ID" value="MBB5184943.1"/>
    <property type="molecule type" value="Genomic_DNA"/>
</dbReference>
<comment type="caution">
    <text evidence="9">The sequence shown here is derived from an EMBL/GenBank/DDBJ whole genome shotgun (WGS) entry which is preliminary data.</text>
</comment>
<name>A0A7W8FX54_9FIRM</name>
<dbReference type="AlphaFoldDB" id="A0A7W8FX54"/>
<evidence type="ECO:0000256" key="4">
    <source>
        <dbReference type="ARBA" id="ARBA00022840"/>
    </source>
</evidence>
<evidence type="ECO:0000313" key="9">
    <source>
        <dbReference type="EMBL" id="MBB5184943.1"/>
    </source>
</evidence>
<dbReference type="InterPro" id="IPR014746">
    <property type="entry name" value="Gln_synth/guanido_kin_cat_dom"/>
</dbReference>
<evidence type="ECO:0000256" key="5">
    <source>
        <dbReference type="PROSITE-ProRule" id="PRU01330"/>
    </source>
</evidence>
<evidence type="ECO:0000313" key="10">
    <source>
        <dbReference type="Proteomes" id="UP000521313"/>
    </source>
</evidence>
<proteinExistence type="inferred from homology"/>
<comment type="similarity">
    <text evidence="1 5 6">Belongs to the glutamine synthetase family.</text>
</comment>
<dbReference type="Gene3D" id="3.10.20.70">
    <property type="entry name" value="Glutamine synthetase, N-terminal domain"/>
    <property type="match status" value="1"/>
</dbReference>
<evidence type="ECO:0000259" key="8">
    <source>
        <dbReference type="PROSITE" id="PS51987"/>
    </source>
</evidence>
<dbReference type="EC" id="6.3.1.2" evidence="9"/>
<dbReference type="PROSITE" id="PS51986">
    <property type="entry name" value="GS_BETA_GRASP"/>
    <property type="match status" value="1"/>
</dbReference>
<feature type="domain" description="GS beta-grasp" evidence="7">
    <location>
        <begin position="14"/>
        <end position="99"/>
    </location>
</feature>
<dbReference type="RefSeq" id="WP_183375366.1">
    <property type="nucleotide sequence ID" value="NZ_JACHHD010000008.1"/>
</dbReference>
<evidence type="ECO:0000259" key="7">
    <source>
        <dbReference type="PROSITE" id="PS51986"/>
    </source>
</evidence>
<dbReference type="Pfam" id="PF00120">
    <property type="entry name" value="Gln-synt_C"/>
    <property type="match status" value="1"/>
</dbReference>
<evidence type="ECO:0000256" key="3">
    <source>
        <dbReference type="ARBA" id="ARBA00022741"/>
    </source>
</evidence>
<dbReference type="Pfam" id="PF03951">
    <property type="entry name" value="Gln-synt_N"/>
    <property type="match status" value="1"/>
</dbReference>
<dbReference type="PANTHER" id="PTHR43785">
    <property type="entry name" value="GAMMA-GLUTAMYLPUTRESCINE SYNTHETASE"/>
    <property type="match status" value="1"/>
</dbReference>
<dbReference type="SUPFAM" id="SSF55931">
    <property type="entry name" value="Glutamine synthetase/guanido kinase"/>
    <property type="match status" value="1"/>
</dbReference>
<dbReference type="SMART" id="SM01230">
    <property type="entry name" value="Gln-synt_C"/>
    <property type="match status" value="1"/>
</dbReference>
<organism evidence="9 10">
    <name type="scientific">Faecalicoccus acidiformans</name>
    <dbReference type="NCBI Taxonomy" id="915173"/>
    <lineage>
        <taxon>Bacteria</taxon>
        <taxon>Bacillati</taxon>
        <taxon>Bacillota</taxon>
        <taxon>Erysipelotrichia</taxon>
        <taxon>Erysipelotrichales</taxon>
        <taxon>Erysipelotrichaceae</taxon>
        <taxon>Faecalicoccus</taxon>
    </lineage>
</organism>
<keyword evidence="4" id="KW-0067">ATP-binding</keyword>
<gene>
    <name evidence="9" type="ORF">HNQ43_000990</name>
</gene>
<dbReference type="GO" id="GO:0004356">
    <property type="term" value="F:glutamine synthetase activity"/>
    <property type="evidence" value="ECO:0007669"/>
    <property type="project" value="UniProtKB-EC"/>
</dbReference>
<keyword evidence="2 9" id="KW-0436">Ligase</keyword>
<dbReference type="InterPro" id="IPR008147">
    <property type="entry name" value="Gln_synt_N"/>
</dbReference>
<dbReference type="InterPro" id="IPR008146">
    <property type="entry name" value="Gln_synth_cat_dom"/>
</dbReference>
<dbReference type="SUPFAM" id="SSF54368">
    <property type="entry name" value="Glutamine synthetase, N-terminal domain"/>
    <property type="match status" value="1"/>
</dbReference>
<keyword evidence="3" id="KW-0547">Nucleotide-binding</keyword>
<evidence type="ECO:0000256" key="6">
    <source>
        <dbReference type="RuleBase" id="RU000384"/>
    </source>
</evidence>
<feature type="domain" description="GS catalytic" evidence="8">
    <location>
        <begin position="106"/>
        <end position="405"/>
    </location>
</feature>
<dbReference type="InterPro" id="IPR036651">
    <property type="entry name" value="Gln_synt_N_sf"/>
</dbReference>
<dbReference type="Gene3D" id="3.30.590.10">
    <property type="entry name" value="Glutamine synthetase/guanido kinase, catalytic domain"/>
    <property type="match status" value="1"/>
</dbReference>
<dbReference type="PANTHER" id="PTHR43785:SF12">
    <property type="entry name" value="TYPE-1 GLUTAMINE SYNTHETASE 2"/>
    <property type="match status" value="1"/>
</dbReference>
<evidence type="ECO:0000256" key="1">
    <source>
        <dbReference type="ARBA" id="ARBA00009897"/>
    </source>
</evidence>